<dbReference type="RefSeq" id="WP_231449875.1">
    <property type="nucleotide sequence ID" value="NZ_JAJOMB010000039.1"/>
</dbReference>
<evidence type="ECO:0000313" key="3">
    <source>
        <dbReference type="EMBL" id="MCD5317023.1"/>
    </source>
</evidence>
<dbReference type="Proteomes" id="UP001138997">
    <property type="component" value="Unassembled WGS sequence"/>
</dbReference>
<comment type="caution">
    <text evidence="3">The sequence shown here is derived from an EMBL/GenBank/DDBJ whole genome shotgun (WGS) entry which is preliminary data.</text>
</comment>
<proteinExistence type="predicted"/>
<dbReference type="Pfam" id="PF01370">
    <property type="entry name" value="Epimerase"/>
    <property type="match status" value="1"/>
</dbReference>
<evidence type="ECO:0000259" key="1">
    <source>
        <dbReference type="Pfam" id="PF00501"/>
    </source>
</evidence>
<dbReference type="Gene3D" id="3.40.50.12780">
    <property type="entry name" value="N-terminal domain of ligase-like"/>
    <property type="match status" value="1"/>
</dbReference>
<dbReference type="InterPro" id="IPR000873">
    <property type="entry name" value="AMP-dep_synth/lig_dom"/>
</dbReference>
<evidence type="ECO:0000313" key="4">
    <source>
        <dbReference type="Proteomes" id="UP001138997"/>
    </source>
</evidence>
<accession>A0A9X1T4V5</accession>
<evidence type="ECO:0000259" key="2">
    <source>
        <dbReference type="Pfam" id="PF01370"/>
    </source>
</evidence>
<dbReference type="Gene3D" id="3.30.300.30">
    <property type="match status" value="1"/>
</dbReference>
<dbReference type="SUPFAM" id="SSF56801">
    <property type="entry name" value="Acetyl-CoA synthetase-like"/>
    <property type="match status" value="1"/>
</dbReference>
<dbReference type="SUPFAM" id="SSF51735">
    <property type="entry name" value="NAD(P)-binding Rossmann-fold domains"/>
    <property type="match status" value="1"/>
</dbReference>
<feature type="domain" description="AMP-dependent synthetase/ligase" evidence="1">
    <location>
        <begin position="10"/>
        <end position="349"/>
    </location>
</feature>
<organism evidence="3 4">
    <name type="scientific">Kineosporia babensis</name>
    <dbReference type="NCBI Taxonomy" id="499548"/>
    <lineage>
        <taxon>Bacteria</taxon>
        <taxon>Bacillati</taxon>
        <taxon>Actinomycetota</taxon>
        <taxon>Actinomycetes</taxon>
        <taxon>Kineosporiales</taxon>
        <taxon>Kineosporiaceae</taxon>
        <taxon>Kineosporia</taxon>
    </lineage>
</organism>
<dbReference type="GO" id="GO:0044550">
    <property type="term" value="P:secondary metabolite biosynthetic process"/>
    <property type="evidence" value="ECO:0007669"/>
    <property type="project" value="TreeGrafter"/>
</dbReference>
<dbReference type="GO" id="GO:0031177">
    <property type="term" value="F:phosphopantetheine binding"/>
    <property type="evidence" value="ECO:0007669"/>
    <property type="project" value="TreeGrafter"/>
</dbReference>
<dbReference type="InterPro" id="IPR036291">
    <property type="entry name" value="NAD(P)-bd_dom_sf"/>
</dbReference>
<dbReference type="GO" id="GO:0043041">
    <property type="term" value="P:amino acid activation for nonribosomal peptide biosynthetic process"/>
    <property type="evidence" value="ECO:0007669"/>
    <property type="project" value="TreeGrafter"/>
</dbReference>
<dbReference type="InterPro" id="IPR042099">
    <property type="entry name" value="ANL_N_sf"/>
</dbReference>
<name>A0A9X1T4V5_9ACTN</name>
<dbReference type="Gene3D" id="3.40.50.720">
    <property type="entry name" value="NAD(P)-binding Rossmann-like Domain"/>
    <property type="match status" value="1"/>
</dbReference>
<protein>
    <submittedName>
        <fullName evidence="3">AMP-binding protein</fullName>
    </submittedName>
</protein>
<dbReference type="GO" id="GO:0005737">
    <property type="term" value="C:cytoplasm"/>
    <property type="evidence" value="ECO:0007669"/>
    <property type="project" value="TreeGrafter"/>
</dbReference>
<gene>
    <name evidence="3" type="ORF">LR394_39620</name>
</gene>
<dbReference type="Pfam" id="PF00501">
    <property type="entry name" value="AMP-binding"/>
    <property type="match status" value="1"/>
</dbReference>
<dbReference type="InterPro" id="IPR045851">
    <property type="entry name" value="AMP-bd_C_sf"/>
</dbReference>
<feature type="domain" description="NAD-dependent epimerase/dehydratase" evidence="2">
    <location>
        <begin position="614"/>
        <end position="832"/>
    </location>
</feature>
<dbReference type="PANTHER" id="PTHR45527">
    <property type="entry name" value="NONRIBOSOMAL PEPTIDE SYNTHETASE"/>
    <property type="match status" value="1"/>
</dbReference>
<dbReference type="InterPro" id="IPR001509">
    <property type="entry name" value="Epimerase_deHydtase"/>
</dbReference>
<reference evidence="3" key="1">
    <citation type="submission" date="2021-11" db="EMBL/GenBank/DDBJ databases">
        <title>Streptomyces corallinus and Kineosporia corallina sp. nov., two new coral-derived marine actinobacteria.</title>
        <authorList>
            <person name="Buangrab K."/>
            <person name="Sutthacheep M."/>
            <person name="Yeemin T."/>
            <person name="Harunari E."/>
            <person name="Igarashi Y."/>
            <person name="Sripreechasak P."/>
            <person name="Kanchanasin P."/>
            <person name="Tanasupawat S."/>
            <person name="Phongsopitanun W."/>
        </authorList>
    </citation>
    <scope>NUCLEOTIDE SEQUENCE</scope>
    <source>
        <strain evidence="3">JCM 31032</strain>
    </source>
</reference>
<dbReference type="AlphaFoldDB" id="A0A9X1T4V5"/>
<dbReference type="EMBL" id="JAJOMB010000039">
    <property type="protein sequence ID" value="MCD5317023.1"/>
    <property type="molecule type" value="Genomic_DNA"/>
</dbReference>
<keyword evidence="4" id="KW-1185">Reference proteome</keyword>
<dbReference type="PANTHER" id="PTHR45527:SF1">
    <property type="entry name" value="FATTY ACID SYNTHASE"/>
    <property type="match status" value="1"/>
</dbReference>
<sequence>MRAPEILAAAFAAWPDRTALFSGEGPGISYAELDRATIRLASRLQQAAPGNGRVYVLGHHSIEATTAALAVLRSGLTYTPLNPELPGARIDSIIEELGGGLVLACDERWQDRGEVPARTEWRRLGAVELAETAADAAAGLLPDPGLAVAYSILTSGSTGEPKPVEVGHEGLLHLCRGQSEALEIGPGDRLLQFASLAFDASIAEIMVALHAGATLCLPPVTDGGWLASVTAFLRKNPVDFATLPPTVYRLLGASAQRNIRTMVFVGEALEENEFLLAQSHGRVLNAYGPTEATVCATIGELKKFSRSVGYPLPGFSLYVLDETAPGGGLSEQGTGELVLCGPGVALGYHGRAREAFGEHTGLRTYRTGDVVTLGEDGAVVFHGRQDDQFKRLGHRISRSELENRWSTVLGRAAWCVRRDEEVVLVCEQDTLASDLLEKLRRVLAPWEVPNDVRQLAQVPLQASGKLDREAIEQLLEAAPADEPPPAQTLVAQVELIAKGVLGFTPEADRTIFDQGADSFTFVTLQVELGKVYGDELVESIFTKLDFDFVSNDFVHTLHELTQAPDSRAIPGPPAPSAQDEAEDSFLLSTRLLEEFEAGLTTATRPSTTASATGVVLTGARGFIGGHLLNRLLSAERDVVALTSSDPASLPVEHTRRFGGPGQVPAVAMTDVAGGDLLAGRDVIHSGYTVNHSLPLSAQHTRNIIPTLDLIRAACEQGARRFVFLSATSSGPSFRKWGREAWDACQDPYSQAKLICEEGLHRARRFGLDVTVLRLPLVYGHRPADQAFLENNVFLGVVRAALAVGALPETTGAFPLCHVDTVTDAVLEALESPGTERFVSEAVVTAQSLAGLAPGRLVTLLAAAWLARVEAAGVMAPEMLTRVRQVIPMIGQPEDGEPDGVALISAALRTIGAAR</sequence>